<evidence type="ECO:0000313" key="4">
    <source>
        <dbReference type="Proteomes" id="UP001140560"/>
    </source>
</evidence>
<evidence type="ECO:0000256" key="1">
    <source>
        <dbReference type="SAM" id="MobiDB-lite"/>
    </source>
</evidence>
<feature type="compositionally biased region" description="Polar residues" evidence="1">
    <location>
        <begin position="698"/>
        <end position="708"/>
    </location>
</feature>
<feature type="region of interest" description="Disordered" evidence="1">
    <location>
        <begin position="384"/>
        <end position="546"/>
    </location>
</feature>
<feature type="region of interest" description="Disordered" evidence="1">
    <location>
        <begin position="698"/>
        <end position="730"/>
    </location>
</feature>
<feature type="compositionally biased region" description="Polar residues" evidence="1">
    <location>
        <begin position="1054"/>
        <end position="1064"/>
    </location>
</feature>
<dbReference type="AlphaFoldDB" id="A0A9W8YGF4"/>
<feature type="chain" id="PRO_5040733345" evidence="2">
    <location>
        <begin position="16"/>
        <end position="1192"/>
    </location>
</feature>
<feature type="compositionally biased region" description="Polar residues" evidence="1">
    <location>
        <begin position="384"/>
        <end position="401"/>
    </location>
</feature>
<feature type="compositionally biased region" description="Polar residues" evidence="1">
    <location>
        <begin position="1103"/>
        <end position="1114"/>
    </location>
</feature>
<feature type="signal peptide" evidence="2">
    <location>
        <begin position="1"/>
        <end position="15"/>
    </location>
</feature>
<feature type="compositionally biased region" description="Low complexity" evidence="1">
    <location>
        <begin position="834"/>
        <end position="844"/>
    </location>
</feature>
<feature type="compositionally biased region" description="Low complexity" evidence="1">
    <location>
        <begin position="531"/>
        <end position="544"/>
    </location>
</feature>
<feature type="compositionally biased region" description="Polar residues" evidence="1">
    <location>
        <begin position="441"/>
        <end position="451"/>
    </location>
</feature>
<protein>
    <submittedName>
        <fullName evidence="3">Uncharacterized protein</fullName>
    </submittedName>
</protein>
<evidence type="ECO:0000313" key="3">
    <source>
        <dbReference type="EMBL" id="KAJ4377457.1"/>
    </source>
</evidence>
<feature type="compositionally biased region" description="Basic and acidic residues" evidence="1">
    <location>
        <begin position="1087"/>
        <end position="1098"/>
    </location>
</feature>
<feature type="compositionally biased region" description="Polar residues" evidence="1">
    <location>
        <begin position="357"/>
        <end position="372"/>
    </location>
</feature>
<reference evidence="3" key="1">
    <citation type="submission" date="2022-10" db="EMBL/GenBank/DDBJ databases">
        <title>Tapping the CABI collections for fungal endophytes: first genome assemblies for Collariella, Neodidymelliopsis, Ascochyta clinopodiicola, Didymella pomorum, Didymosphaeria variabile, Neocosmospora piperis and Neocucurbitaria cava.</title>
        <authorList>
            <person name="Hill R."/>
        </authorList>
    </citation>
    <scope>NUCLEOTIDE SEQUENCE</scope>
    <source>
        <strain evidence="3">IMI 356814</strain>
    </source>
</reference>
<feature type="compositionally biased region" description="Basic and acidic residues" evidence="1">
    <location>
        <begin position="709"/>
        <end position="718"/>
    </location>
</feature>
<feature type="region of interest" description="Disordered" evidence="1">
    <location>
        <begin position="181"/>
        <end position="205"/>
    </location>
</feature>
<feature type="compositionally biased region" description="Low complexity" evidence="1">
    <location>
        <begin position="1131"/>
        <end position="1149"/>
    </location>
</feature>
<feature type="region of interest" description="Disordered" evidence="1">
    <location>
        <begin position="996"/>
        <end position="1181"/>
    </location>
</feature>
<feature type="compositionally biased region" description="Low complexity" evidence="1">
    <location>
        <begin position="1014"/>
        <end position="1029"/>
    </location>
</feature>
<feature type="compositionally biased region" description="Polar residues" evidence="1">
    <location>
        <begin position="291"/>
        <end position="303"/>
    </location>
</feature>
<feature type="region of interest" description="Disordered" evidence="1">
    <location>
        <begin position="291"/>
        <end position="372"/>
    </location>
</feature>
<dbReference type="EMBL" id="JAPEUY010000001">
    <property type="protein sequence ID" value="KAJ4377457.1"/>
    <property type="molecule type" value="Genomic_DNA"/>
</dbReference>
<feature type="region of interest" description="Disordered" evidence="1">
    <location>
        <begin position="883"/>
        <end position="903"/>
    </location>
</feature>
<feature type="compositionally biased region" description="Polar residues" evidence="1">
    <location>
        <begin position="408"/>
        <end position="427"/>
    </location>
</feature>
<evidence type="ECO:0000256" key="2">
    <source>
        <dbReference type="SAM" id="SignalP"/>
    </source>
</evidence>
<proteinExistence type="predicted"/>
<feature type="compositionally biased region" description="Basic and acidic residues" evidence="1">
    <location>
        <begin position="320"/>
        <end position="329"/>
    </location>
</feature>
<keyword evidence="4" id="KW-1185">Reference proteome</keyword>
<feature type="compositionally biased region" description="Basic and acidic residues" evidence="1">
    <location>
        <begin position="1115"/>
        <end position="1124"/>
    </location>
</feature>
<accession>A0A9W8YGF4</accession>
<feature type="compositionally biased region" description="Polar residues" evidence="1">
    <location>
        <begin position="184"/>
        <end position="204"/>
    </location>
</feature>
<gene>
    <name evidence="3" type="ORF">N0V83_000282</name>
</gene>
<comment type="caution">
    <text evidence="3">The sequence shown here is derived from an EMBL/GenBank/DDBJ whole genome shotgun (WGS) entry which is preliminary data.</text>
</comment>
<dbReference type="Proteomes" id="UP001140560">
    <property type="component" value="Unassembled WGS sequence"/>
</dbReference>
<feature type="region of interest" description="Disordered" evidence="1">
    <location>
        <begin position="816"/>
        <end position="844"/>
    </location>
</feature>
<name>A0A9W8YGF4_9PLEO</name>
<feature type="compositionally biased region" description="Polar residues" evidence="1">
    <location>
        <begin position="515"/>
        <end position="524"/>
    </location>
</feature>
<organism evidence="3 4">
    <name type="scientific">Neocucurbitaria cava</name>
    <dbReference type="NCBI Taxonomy" id="798079"/>
    <lineage>
        <taxon>Eukaryota</taxon>
        <taxon>Fungi</taxon>
        <taxon>Dikarya</taxon>
        <taxon>Ascomycota</taxon>
        <taxon>Pezizomycotina</taxon>
        <taxon>Dothideomycetes</taxon>
        <taxon>Pleosporomycetidae</taxon>
        <taxon>Pleosporales</taxon>
        <taxon>Pleosporineae</taxon>
        <taxon>Cucurbitariaceae</taxon>
        <taxon>Neocucurbitaria</taxon>
    </lineage>
</organism>
<keyword evidence="2" id="KW-0732">Signal</keyword>
<sequence>MLCLLVALIFLLVRAVKKHKQLLADLEERGVSIAQAQKEAGGDSVTRPRTVLRRNTVLPFNKSGWGTLPSVETFRSAESTNVPAHYVPPKPTEELKRNSRLSWPFSARRLSGHSSHSIHMKKIKVSRLSTVIEDPKASPMAHVLTNPHLSASRSSVTLSGLNGGPASSTQSLLQYHPAFRHQGQESATPAPTIRANNGSITHTDPNGRLQRAKSVAAVPSLQPSRPQLRARSISLCSQTSGIAPDVILPPLPLDIARIKSDAKRRSQLHRAPSKLSISSFGSADTSILTSRSPVVPQTSNVTRKITKPNAKGSNFARTKPFRDTLDLRTKVLGGRSSSQNSPARISMVREEQGEGQVDNQGTLSKESSTNSLGTIKGAQAVTMSKFSSPTASPLSAPNSTTPKRKLKTQISSSGSPERQYQSSTASRSLAGAMRSPKRQHSQTSSRSSGGNPFQWDPTPLSSAAKPSALKGSPSARQGHRRKNSVRISLVPTIHGPPSRPPSLSISVDNKEDTTEGASARSSKTGADLGISNTRSLPTPPSSSTFAPDLKFSATSLRASLTPTSPELPLVGYDQSYVVLPTDQVLPPLSAVELKRLSNGSLFSLSQFPTAPSIIEPMDFDMSYPHIYPIAQPYDFDGNWMPDTPLIQQYPFHAHMSDRDRSPSPIDIDEYNPEQPNCIYQTPMNTNPRSFQSAFATIPEESSVSSNRTVDLEHSRYDDSPPVSPKTMSPPRFNLMDPSVYNLPTHATVILEEPLDTIDPAVLSKDAFNMLNGNYSNAEGSIFKTPNSNRSSIAIPTTPGSARSMFDPLLEAALPSSPPNAYMDSPTLAHLGTQSPSSSIYSSPSPALSLSSWPADLPSPAIPCSPRPGHTQLPTSRLSINFAEMPKLKPSPRGPRGSPPRPLRSSIAALRRMNSDVMDAEKEKTGRGERRYLRLGRGDSLQLPGDESWLDEMEDDDDDAVELDDVEGRRLVGNVLEGWEDEGCTVLDLDEGNTTMLSNSTIKPESEQAKAKAAGTNTTTGMNNISTSSIWEDGEKFWASNTPPQPRSSGSSPSNNLMSQYQPLASSPVLPQTKPTPPSTPTSKPSSRKRDFHVAKDDAPPSPTENSTLNTSPTSEHNKKSRDSFNDTNSYNNAATTSSGGSGRRSNTSGRSHRKRRVLGVGTPNVRIQVTSPGGQVRGTPGSLYDQQGFLIF</sequence>
<dbReference type="OrthoDB" id="3546893at2759"/>